<proteinExistence type="predicted"/>
<evidence type="ECO:0000313" key="2">
    <source>
        <dbReference type="Proteomes" id="UP001148629"/>
    </source>
</evidence>
<comment type="caution">
    <text evidence="1">The sequence shown here is derived from an EMBL/GenBank/DDBJ whole genome shotgun (WGS) entry which is preliminary data.</text>
</comment>
<organism evidence="1 2">
    <name type="scientific">Fusarium decemcellulare</name>
    <dbReference type="NCBI Taxonomy" id="57161"/>
    <lineage>
        <taxon>Eukaryota</taxon>
        <taxon>Fungi</taxon>
        <taxon>Dikarya</taxon>
        <taxon>Ascomycota</taxon>
        <taxon>Pezizomycotina</taxon>
        <taxon>Sordariomycetes</taxon>
        <taxon>Hypocreomycetidae</taxon>
        <taxon>Hypocreales</taxon>
        <taxon>Nectriaceae</taxon>
        <taxon>Fusarium</taxon>
        <taxon>Fusarium decemcellulare species complex</taxon>
    </lineage>
</organism>
<sequence>MSRSSIMGLPARFVRNKPGSSCGNCRKRRVHCDMGSPQCSRCVTKGINCPGYAVSLLRWKSVDHHVESARRAQRPASMCVSISPPFHILEAGGNDGSFLDRYFAKVAPILSTSMATDSRNPFGIHLRQFLSQNGAMRHTLISIGAIQDSFFNKSSLHDAWIHRATACRLLRRDLDKGQGGEGMMYSVVLLGLTENSFDTQNEKPYHVHAARALVREHQKLGLPGPTALANAVLWMEVQACFVYDNNDYDFDTRPRLFASSDGEARDPLLLLQDWGPLFQLVGRAACTARKAMQGGITVNLQPTAQSIVTALATIQICEDPAFNNGQVSDAHLMGEAHRLAAMLLLYHYFPQLDTLEHKTSEDTNVGFFKGLLDRTMRCLRAIPLSSSVWHVARIPMLSAGQFARNADDRDFVRTAMREVTKRVSMPHVDLPMALLEECWKSNDRGTMVTWMEIMASRGLRALMS</sequence>
<reference evidence="1" key="1">
    <citation type="submission" date="2022-08" db="EMBL/GenBank/DDBJ databases">
        <title>Genome Sequence of Fusarium decemcellulare.</title>
        <authorList>
            <person name="Buettner E."/>
        </authorList>
    </citation>
    <scope>NUCLEOTIDE SEQUENCE</scope>
    <source>
        <strain evidence="1">Babe19</strain>
    </source>
</reference>
<dbReference type="EMBL" id="JANRMS010000410">
    <property type="protein sequence ID" value="KAJ3540392.1"/>
    <property type="molecule type" value="Genomic_DNA"/>
</dbReference>
<dbReference type="Proteomes" id="UP001148629">
    <property type="component" value="Unassembled WGS sequence"/>
</dbReference>
<protein>
    <submittedName>
        <fullName evidence="1">Uncharacterized protein</fullName>
    </submittedName>
</protein>
<evidence type="ECO:0000313" key="1">
    <source>
        <dbReference type="EMBL" id="KAJ3540392.1"/>
    </source>
</evidence>
<gene>
    <name evidence="1" type="ORF">NM208_g5090</name>
</gene>
<accession>A0ACC1SIL0</accession>
<name>A0ACC1SIL0_9HYPO</name>
<keyword evidence="2" id="KW-1185">Reference proteome</keyword>